<evidence type="ECO:0000256" key="5">
    <source>
        <dbReference type="ARBA" id="ARBA00023180"/>
    </source>
</evidence>
<organism evidence="9 10">
    <name type="scientific">Littorina saxatilis</name>
    <dbReference type="NCBI Taxonomy" id="31220"/>
    <lineage>
        <taxon>Eukaryota</taxon>
        <taxon>Metazoa</taxon>
        <taxon>Spiralia</taxon>
        <taxon>Lophotrochozoa</taxon>
        <taxon>Mollusca</taxon>
        <taxon>Gastropoda</taxon>
        <taxon>Caenogastropoda</taxon>
        <taxon>Littorinimorpha</taxon>
        <taxon>Littorinoidea</taxon>
        <taxon>Littorinidae</taxon>
        <taxon>Littorina</taxon>
    </lineage>
</organism>
<feature type="domain" description="Chitin-binding type-2" evidence="8">
    <location>
        <begin position="135"/>
        <end position="201"/>
    </location>
</feature>
<dbReference type="PANTHER" id="PTHR23301:SF0">
    <property type="entry name" value="CHITIN-BINDING TYPE-2 DOMAIN-CONTAINING PROTEIN-RELATED"/>
    <property type="match status" value="1"/>
</dbReference>
<feature type="domain" description="Chitin-binding type-2" evidence="8">
    <location>
        <begin position="662"/>
        <end position="726"/>
    </location>
</feature>
<dbReference type="AlphaFoldDB" id="A0AAN9BD62"/>
<evidence type="ECO:0000256" key="4">
    <source>
        <dbReference type="ARBA" id="ARBA00023157"/>
    </source>
</evidence>
<keyword evidence="2 7" id="KW-0732">Signal</keyword>
<feature type="compositionally biased region" description="Low complexity" evidence="6">
    <location>
        <begin position="372"/>
        <end position="443"/>
    </location>
</feature>
<evidence type="ECO:0000256" key="1">
    <source>
        <dbReference type="ARBA" id="ARBA00022669"/>
    </source>
</evidence>
<comment type="caution">
    <text evidence="9">The sequence shown here is derived from an EMBL/GenBank/DDBJ whole genome shotgun (WGS) entry which is preliminary data.</text>
</comment>
<evidence type="ECO:0000256" key="6">
    <source>
        <dbReference type="SAM" id="MobiDB-lite"/>
    </source>
</evidence>
<dbReference type="EMBL" id="JBAMIC010000010">
    <property type="protein sequence ID" value="KAK7102891.1"/>
    <property type="molecule type" value="Genomic_DNA"/>
</dbReference>
<feature type="region of interest" description="Disordered" evidence="6">
    <location>
        <begin position="371"/>
        <end position="443"/>
    </location>
</feature>
<reference evidence="9 10" key="1">
    <citation type="submission" date="2024-02" db="EMBL/GenBank/DDBJ databases">
        <title>Chromosome-scale genome assembly of the rough periwinkle Littorina saxatilis.</title>
        <authorList>
            <person name="De Jode A."/>
            <person name="Faria R."/>
            <person name="Formenti G."/>
            <person name="Sims Y."/>
            <person name="Smith T.P."/>
            <person name="Tracey A."/>
            <person name="Wood J.M.D."/>
            <person name="Zagrodzka Z.B."/>
            <person name="Johannesson K."/>
            <person name="Butlin R.K."/>
            <person name="Leder E.H."/>
        </authorList>
    </citation>
    <scope>NUCLEOTIDE SEQUENCE [LARGE SCALE GENOMIC DNA]</scope>
    <source>
        <strain evidence="9">Snail1</strain>
        <tissue evidence="9">Muscle</tissue>
    </source>
</reference>
<keyword evidence="4" id="KW-1015">Disulfide bond</keyword>
<sequence>MTKISPTPLLQATACLSIFILLTLCTCGVARNYHSKYPRPRCPARFAWVRDPSDCAHFWRCNWGIALEMPRCPPGTVLSDRYHVCVRVGSLYDDCSAVPTVLPEPGTNVTTETTTTSTTTSPSTSTNTTESLTVYAFCARNLTGLRPHPTECQLFYNCSLQIGVVPRSFEYEHYLQECPYPLLYDVRSQTCQQNWRVDCQGINIPKTECEYRKNSCNTPASGTPPTTSTTTTSTATNSTPTSTNTPTTATTSTPTSTNTPTTATTSTQPTSTTAPTTSPTPTLPFSIYEHCAKNNTDIVPHPEECQLYYNCSMENGVVPRNYEHYLQECLYPLLYDVQSQTCQRSEEVECQSRKKPSSQCDYRNNTCNNPAPSTLITSTTTTTTTDSTTHINTTTPITTPSSTTSTTTTTTTTTDSTTPFTTTTPTTKPSSTTTRPTPTTTTTTTTDLAFSMYEQCARNRSALRAHPEECQAFYNCSTPYEVVPRHYEQYLQECPHPLLYDARSQACQHSSTVDCQGRKLPSSQCDYRNSTCYTQAPTTTTATTTATMTTPALSFSIYEQCARNRSALMAHPEECQAFYNCSTPYEVVPRHYEQYLQECPYLQLYDARSQACQHSSTVDCQRRRKPDTQCDYRNSTCYIPAPTTPPPPPTTTTTPDLTFSIYEQCARNRSALKAHPEECQAFYNCSTPYDVVPRYYEQYLHECPYPQLYDARQQRCREFWLVDCEGRKEAVTTCDYRQFRCMGAECTPCDRVVPSCTGRGDGVHDVGQTTRWSATFITCKAGRTVSVAQCPLDKQLLVPRVFSPLTKTCENLYEVPTEFGGLRPKCRGRSNGPYPDEHERPDLFHFCQDGVFAGVYRCPLHRPAYDPVDKLCISL</sequence>
<dbReference type="InterPro" id="IPR051940">
    <property type="entry name" value="Chitin_bind-dev_reg"/>
</dbReference>
<feature type="domain" description="Chitin-binding type-2" evidence="8">
    <location>
        <begin position="288"/>
        <end position="352"/>
    </location>
</feature>
<evidence type="ECO:0000256" key="7">
    <source>
        <dbReference type="SAM" id="SignalP"/>
    </source>
</evidence>
<dbReference type="Gene3D" id="2.170.140.10">
    <property type="entry name" value="Chitin binding domain"/>
    <property type="match status" value="6"/>
</dbReference>
<feature type="signal peptide" evidence="7">
    <location>
        <begin position="1"/>
        <end position="30"/>
    </location>
</feature>
<dbReference type="PANTHER" id="PTHR23301">
    <property type="entry name" value="CHITIN BINDING PERITROPHIN-A"/>
    <property type="match status" value="1"/>
</dbReference>
<keyword evidence="3" id="KW-0677">Repeat</keyword>
<evidence type="ECO:0000256" key="3">
    <source>
        <dbReference type="ARBA" id="ARBA00022737"/>
    </source>
</evidence>
<feature type="domain" description="Chitin-binding type-2" evidence="8">
    <location>
        <begin position="453"/>
        <end position="517"/>
    </location>
</feature>
<dbReference type="PROSITE" id="PS50940">
    <property type="entry name" value="CHIT_BIND_II"/>
    <property type="match status" value="6"/>
</dbReference>
<name>A0AAN9BD62_9CAEN</name>
<feature type="region of interest" description="Disordered" evidence="6">
    <location>
        <begin position="215"/>
        <end position="281"/>
    </location>
</feature>
<evidence type="ECO:0000313" key="9">
    <source>
        <dbReference type="EMBL" id="KAK7102891.1"/>
    </source>
</evidence>
<dbReference type="SMART" id="SM00494">
    <property type="entry name" value="ChtBD2"/>
    <property type="match status" value="6"/>
</dbReference>
<dbReference type="GO" id="GO:0008061">
    <property type="term" value="F:chitin binding"/>
    <property type="evidence" value="ECO:0007669"/>
    <property type="project" value="UniProtKB-KW"/>
</dbReference>
<feature type="region of interest" description="Disordered" evidence="6">
    <location>
        <begin position="106"/>
        <end position="127"/>
    </location>
</feature>
<dbReference type="SUPFAM" id="SSF57625">
    <property type="entry name" value="Invertebrate chitin-binding proteins"/>
    <property type="match status" value="6"/>
</dbReference>
<accession>A0AAN9BD62</accession>
<feature type="domain" description="Chitin-binding type-2" evidence="8">
    <location>
        <begin position="558"/>
        <end position="622"/>
    </location>
</feature>
<feature type="compositionally biased region" description="Low complexity" evidence="6">
    <location>
        <begin position="217"/>
        <end position="280"/>
    </location>
</feature>
<keyword evidence="10" id="KW-1185">Reference proteome</keyword>
<evidence type="ECO:0000259" key="8">
    <source>
        <dbReference type="PROSITE" id="PS50940"/>
    </source>
</evidence>
<proteinExistence type="predicted"/>
<feature type="compositionally biased region" description="Low complexity" evidence="6">
    <location>
        <begin position="107"/>
        <end position="127"/>
    </location>
</feature>
<dbReference type="Proteomes" id="UP001374579">
    <property type="component" value="Unassembled WGS sequence"/>
</dbReference>
<dbReference type="InterPro" id="IPR002557">
    <property type="entry name" value="Chitin-bd_dom"/>
</dbReference>
<protein>
    <recommendedName>
        <fullName evidence="8">Chitin-binding type-2 domain-containing protein</fullName>
    </recommendedName>
</protein>
<evidence type="ECO:0000256" key="2">
    <source>
        <dbReference type="ARBA" id="ARBA00022729"/>
    </source>
</evidence>
<feature type="domain" description="Chitin-binding type-2" evidence="8">
    <location>
        <begin position="39"/>
        <end position="97"/>
    </location>
</feature>
<dbReference type="Pfam" id="PF01607">
    <property type="entry name" value="CBM_14"/>
    <property type="match status" value="4"/>
</dbReference>
<feature type="chain" id="PRO_5043004247" description="Chitin-binding type-2 domain-containing protein" evidence="7">
    <location>
        <begin position="31"/>
        <end position="875"/>
    </location>
</feature>
<keyword evidence="1" id="KW-0147">Chitin-binding</keyword>
<evidence type="ECO:0000313" key="10">
    <source>
        <dbReference type="Proteomes" id="UP001374579"/>
    </source>
</evidence>
<dbReference type="GO" id="GO:0005576">
    <property type="term" value="C:extracellular region"/>
    <property type="evidence" value="ECO:0007669"/>
    <property type="project" value="InterPro"/>
</dbReference>
<keyword evidence="5" id="KW-0325">Glycoprotein</keyword>
<dbReference type="InterPro" id="IPR036508">
    <property type="entry name" value="Chitin-bd_dom_sf"/>
</dbReference>
<gene>
    <name evidence="9" type="ORF">V1264_021049</name>
</gene>